<dbReference type="InterPro" id="IPR043128">
    <property type="entry name" value="Rev_trsase/Diguanyl_cyclase"/>
</dbReference>
<dbReference type="Gene3D" id="3.30.70.270">
    <property type="match status" value="1"/>
</dbReference>
<sequence>MGMLNVRWSPVVAGKWLLRTGRCCLLVDCRLAAAAWESGAADGGSLSPKVKSVKVGGKDETLTPYVAIRFDVLPNVLLEPFSVSTPVGDTVVAKRVYRRTRVVKFQFPNKPIIEWKGGNSMPKGQFVSCLKSRKIISKGCINYLVKVRDVDFETPSLESVPVVNEFPEVFPDDLPGISLEREIDIGIELLPNMQRISIPSYHMTPAELKELKYQLKDLLDKGLIRSSISTWGALILFVKNKMVLFVCVSTITVEQAFLGHIVSIKGIEVYPHKTDEVKSWPRPLTPSDIRSFLGLAGYYRTFVEGFSSIAFPLTALTQKKANFIWSEACDESFQEFKDRLTSAPVLILPEGTYDFEVYCDASRIGLG</sequence>
<dbReference type="FunFam" id="3.30.70.270:FF:000020">
    <property type="entry name" value="Transposon Tf2-6 polyprotein-like Protein"/>
    <property type="match status" value="1"/>
</dbReference>
<evidence type="ECO:0000256" key="1">
    <source>
        <dbReference type="ARBA" id="ARBA00023268"/>
    </source>
</evidence>
<name>A0AAF0U1Y0_SOLVR</name>
<dbReference type="AlphaFoldDB" id="A0AAF0U1Y0"/>
<feature type="domain" description="Reverse transcriptase/retrotransposon-derived protein RNase H-like" evidence="2">
    <location>
        <begin position="325"/>
        <end position="367"/>
    </location>
</feature>
<accession>A0AAF0U1Y0</accession>
<keyword evidence="4" id="KW-1185">Reference proteome</keyword>
<dbReference type="InterPro" id="IPR050951">
    <property type="entry name" value="Retrovirus_Pol_polyprotein"/>
</dbReference>
<organism evidence="3 4">
    <name type="scientific">Solanum verrucosum</name>
    <dbReference type="NCBI Taxonomy" id="315347"/>
    <lineage>
        <taxon>Eukaryota</taxon>
        <taxon>Viridiplantae</taxon>
        <taxon>Streptophyta</taxon>
        <taxon>Embryophyta</taxon>
        <taxon>Tracheophyta</taxon>
        <taxon>Spermatophyta</taxon>
        <taxon>Magnoliopsida</taxon>
        <taxon>eudicotyledons</taxon>
        <taxon>Gunneridae</taxon>
        <taxon>Pentapetalae</taxon>
        <taxon>asterids</taxon>
        <taxon>lamiids</taxon>
        <taxon>Solanales</taxon>
        <taxon>Solanaceae</taxon>
        <taxon>Solanoideae</taxon>
        <taxon>Solaneae</taxon>
        <taxon>Solanum</taxon>
    </lineage>
</organism>
<protein>
    <recommendedName>
        <fullName evidence="2">Reverse transcriptase/retrotransposon-derived protein RNase H-like domain-containing protein</fullName>
    </recommendedName>
</protein>
<dbReference type="EMBL" id="CP133618">
    <property type="protein sequence ID" value="WMV37783.1"/>
    <property type="molecule type" value="Genomic_DNA"/>
</dbReference>
<gene>
    <name evidence="3" type="ORF">MTR67_031168</name>
</gene>
<dbReference type="SUPFAM" id="SSF56672">
    <property type="entry name" value="DNA/RNA polymerases"/>
    <property type="match status" value="1"/>
</dbReference>
<proteinExistence type="predicted"/>
<dbReference type="InterPro" id="IPR043502">
    <property type="entry name" value="DNA/RNA_pol_sf"/>
</dbReference>
<dbReference type="PANTHER" id="PTHR37984">
    <property type="entry name" value="PROTEIN CBG26694"/>
    <property type="match status" value="1"/>
</dbReference>
<dbReference type="PANTHER" id="PTHR37984:SF5">
    <property type="entry name" value="PROTEIN NYNRIN-LIKE"/>
    <property type="match status" value="1"/>
</dbReference>
<evidence type="ECO:0000313" key="4">
    <source>
        <dbReference type="Proteomes" id="UP001234989"/>
    </source>
</evidence>
<dbReference type="Gene3D" id="3.10.10.10">
    <property type="entry name" value="HIV Type 1 Reverse Transcriptase, subunit A, domain 1"/>
    <property type="match status" value="1"/>
</dbReference>
<dbReference type="Proteomes" id="UP001234989">
    <property type="component" value="Chromosome 7"/>
</dbReference>
<keyword evidence="1" id="KW-0511">Multifunctional enzyme</keyword>
<reference evidence="3" key="1">
    <citation type="submission" date="2023-08" db="EMBL/GenBank/DDBJ databases">
        <title>A de novo genome assembly of Solanum verrucosum Schlechtendal, a Mexican diploid species geographically isolated from the other diploid A-genome species in potato relatives.</title>
        <authorList>
            <person name="Hosaka K."/>
        </authorList>
    </citation>
    <scope>NUCLEOTIDE SEQUENCE</scope>
    <source>
        <tissue evidence="3">Young leaves</tissue>
    </source>
</reference>
<evidence type="ECO:0000313" key="3">
    <source>
        <dbReference type="EMBL" id="WMV37783.1"/>
    </source>
</evidence>
<dbReference type="GO" id="GO:0003824">
    <property type="term" value="F:catalytic activity"/>
    <property type="evidence" value="ECO:0007669"/>
    <property type="project" value="UniProtKB-KW"/>
</dbReference>
<dbReference type="Pfam" id="PF17919">
    <property type="entry name" value="RT_RNaseH_2"/>
    <property type="match status" value="1"/>
</dbReference>
<dbReference type="InterPro" id="IPR041577">
    <property type="entry name" value="RT_RNaseH_2"/>
</dbReference>
<evidence type="ECO:0000259" key="2">
    <source>
        <dbReference type="Pfam" id="PF17919"/>
    </source>
</evidence>